<dbReference type="InterPro" id="IPR036942">
    <property type="entry name" value="Beta-barrel_TonB_sf"/>
</dbReference>
<keyword evidence="6" id="KW-0406">Ion transport</keyword>
<evidence type="ECO:0000256" key="5">
    <source>
        <dbReference type="ARBA" id="ARBA00022729"/>
    </source>
</evidence>
<evidence type="ECO:0000256" key="6">
    <source>
        <dbReference type="ARBA" id="ARBA00023065"/>
    </source>
</evidence>
<dbReference type="PANTHER" id="PTHR30069">
    <property type="entry name" value="TONB-DEPENDENT OUTER MEMBRANE RECEPTOR"/>
    <property type="match status" value="1"/>
</dbReference>
<keyword evidence="2 10" id="KW-0813">Transport</keyword>
<dbReference type="AlphaFoldDB" id="A0AA47KPE2"/>
<accession>A0AA47KPE2</accession>
<dbReference type="GO" id="GO:0015344">
    <property type="term" value="F:siderophore uptake transmembrane transporter activity"/>
    <property type="evidence" value="ECO:0007669"/>
    <property type="project" value="TreeGrafter"/>
</dbReference>
<evidence type="ECO:0000256" key="11">
    <source>
        <dbReference type="RuleBase" id="RU003357"/>
    </source>
</evidence>
<evidence type="ECO:0000256" key="4">
    <source>
        <dbReference type="ARBA" id="ARBA00022692"/>
    </source>
</evidence>
<evidence type="ECO:0000256" key="8">
    <source>
        <dbReference type="ARBA" id="ARBA00023136"/>
    </source>
</evidence>
<dbReference type="EMBL" id="CP114589">
    <property type="protein sequence ID" value="WBA10552.1"/>
    <property type="molecule type" value="Genomic_DNA"/>
</dbReference>
<dbReference type="InterPro" id="IPR039426">
    <property type="entry name" value="TonB-dep_rcpt-like"/>
</dbReference>
<dbReference type="Gene3D" id="2.170.130.10">
    <property type="entry name" value="TonB-dependent receptor, plug domain"/>
    <property type="match status" value="1"/>
</dbReference>
<dbReference type="SUPFAM" id="SSF56935">
    <property type="entry name" value="Porins"/>
    <property type="match status" value="1"/>
</dbReference>
<dbReference type="InterPro" id="IPR012910">
    <property type="entry name" value="Plug_dom"/>
</dbReference>
<dbReference type="Gene3D" id="2.40.170.20">
    <property type="entry name" value="TonB-dependent receptor, beta-barrel domain"/>
    <property type="match status" value="1"/>
</dbReference>
<evidence type="ECO:0000256" key="1">
    <source>
        <dbReference type="ARBA" id="ARBA00004571"/>
    </source>
</evidence>
<evidence type="ECO:0000313" key="14">
    <source>
        <dbReference type="EMBL" id="WBA10552.1"/>
    </source>
</evidence>
<dbReference type="CDD" id="cd01347">
    <property type="entry name" value="ligand_gated_channel"/>
    <property type="match status" value="1"/>
</dbReference>
<dbReference type="RefSeq" id="WP_269580548.1">
    <property type="nucleotide sequence ID" value="NZ_CP114589.1"/>
</dbReference>
<evidence type="ECO:0000259" key="12">
    <source>
        <dbReference type="Pfam" id="PF00593"/>
    </source>
</evidence>
<sequence length="656" mass="72577">MGWLNFDGQGDSVFKLTRLNQALCVVGMVSSFTVMADMANNDVNEVMVVTASQTEHPELTAPASVSYITHEDLDNLVVNDVAEAIEKLPGIHINAGTTYGRNEIKIRGLDSDYTLLLINGRRINSRDGLLSSYGNDFDLSSIPMSAVERIEVTRGPMSSLYGADALGGVVNVILRKPTEETQGSLGYQFDGITEGSGGNTHKMNGYVSGALVPDTLLGNLIIEKSDRDAWRSNQSVNPDTDVLEEREELNLYSNLTWLVNDQQDVELDLNYSTDDRDADWNNWGNAVNNVQEMERYNLALTHYGYWEAVNSRVRYNLDHSELRDDSELNSAVGDIEQTNNTIDAQLSGYLGDHLLTGGGEFRDTKLENNLTLTTDSVNYSQAAVYLQDEISLGDLALTLSARYDDHEVYGGEFSPRAYAVYTITDNWVIKGGVGEAFKAPGLNQYSDSYAVLACRGKCHVVGNPDLKAETSRSYELGTSYETDHWGAGLTVFENDIDDMIASETWDRVKTELSYFNVDEAEIKGVETSLWADVTDTVSVSVNYTYSDAEDKSTQTDLLNTPAHVANVQLDWQAQDNLYAYTSYQYTGSQYAKQGSDLVKLDAYGTVDLGARYQPVNNLNLKLGVTNLTNEERGETAIDLDYIMKARSVYAGVSYDF</sequence>
<dbReference type="InterPro" id="IPR037066">
    <property type="entry name" value="Plug_dom_sf"/>
</dbReference>
<keyword evidence="14" id="KW-0614">Plasmid</keyword>
<keyword evidence="3 10" id="KW-1134">Transmembrane beta strand</keyword>
<feature type="domain" description="TonB-dependent receptor-like beta-barrel" evidence="12">
    <location>
        <begin position="250"/>
        <end position="627"/>
    </location>
</feature>
<keyword evidence="7 11" id="KW-0798">TonB box</keyword>
<comment type="similarity">
    <text evidence="10 11">Belongs to the TonB-dependent receptor family.</text>
</comment>
<dbReference type="InterPro" id="IPR000531">
    <property type="entry name" value="Beta-barrel_TonB"/>
</dbReference>
<keyword evidence="5" id="KW-0732">Signal</keyword>
<keyword evidence="14" id="KW-0675">Receptor</keyword>
<dbReference type="Proteomes" id="UP001164748">
    <property type="component" value="Plasmid unnamed"/>
</dbReference>
<keyword evidence="8 10" id="KW-0472">Membrane</keyword>
<keyword evidence="4 10" id="KW-0812">Transmembrane</keyword>
<proteinExistence type="inferred from homology"/>
<evidence type="ECO:0000256" key="10">
    <source>
        <dbReference type="PROSITE-ProRule" id="PRU01360"/>
    </source>
</evidence>
<feature type="domain" description="TonB-dependent receptor plug" evidence="13">
    <location>
        <begin position="60"/>
        <end position="169"/>
    </location>
</feature>
<gene>
    <name evidence="14" type="ORF">N8M53_13080</name>
</gene>
<reference evidence="14" key="1">
    <citation type="submission" date="2022-09" db="EMBL/GenBank/DDBJ databases">
        <authorList>
            <person name="Li Z.-J."/>
        </authorList>
    </citation>
    <scope>NUCLEOTIDE SEQUENCE</scope>
    <source>
        <strain evidence="14">TGB11</strain>
        <plasmid evidence="14">unnamed</plasmid>
    </source>
</reference>
<dbReference type="GO" id="GO:0044718">
    <property type="term" value="P:siderophore transmembrane transport"/>
    <property type="evidence" value="ECO:0007669"/>
    <property type="project" value="TreeGrafter"/>
</dbReference>
<name>A0AA47KPE2_9GAMM</name>
<protein>
    <submittedName>
        <fullName evidence="14">TonB-dependent receptor</fullName>
    </submittedName>
</protein>
<dbReference type="PANTHER" id="PTHR30069:SF53">
    <property type="entry name" value="COLICIN I RECEPTOR-RELATED"/>
    <property type="match status" value="1"/>
</dbReference>
<keyword evidence="9 10" id="KW-0998">Cell outer membrane</keyword>
<comment type="subcellular location">
    <subcellularLocation>
        <location evidence="1 10">Cell outer membrane</location>
        <topology evidence="1 10">Multi-pass membrane protein</topology>
    </subcellularLocation>
</comment>
<dbReference type="PROSITE" id="PS52016">
    <property type="entry name" value="TONB_DEPENDENT_REC_3"/>
    <property type="match status" value="1"/>
</dbReference>
<organism evidence="14 15">
    <name type="scientific">Salinivibrio kushneri</name>
    <dbReference type="NCBI Taxonomy" id="1908198"/>
    <lineage>
        <taxon>Bacteria</taxon>
        <taxon>Pseudomonadati</taxon>
        <taxon>Pseudomonadota</taxon>
        <taxon>Gammaproteobacteria</taxon>
        <taxon>Vibrionales</taxon>
        <taxon>Vibrionaceae</taxon>
        <taxon>Salinivibrio</taxon>
    </lineage>
</organism>
<evidence type="ECO:0000313" key="15">
    <source>
        <dbReference type="Proteomes" id="UP001164748"/>
    </source>
</evidence>
<evidence type="ECO:0000256" key="9">
    <source>
        <dbReference type="ARBA" id="ARBA00023237"/>
    </source>
</evidence>
<evidence type="ECO:0000256" key="3">
    <source>
        <dbReference type="ARBA" id="ARBA00022452"/>
    </source>
</evidence>
<evidence type="ECO:0000256" key="2">
    <source>
        <dbReference type="ARBA" id="ARBA00022448"/>
    </source>
</evidence>
<dbReference type="GO" id="GO:0009279">
    <property type="term" value="C:cell outer membrane"/>
    <property type="evidence" value="ECO:0007669"/>
    <property type="project" value="UniProtKB-SubCell"/>
</dbReference>
<evidence type="ECO:0000259" key="13">
    <source>
        <dbReference type="Pfam" id="PF07715"/>
    </source>
</evidence>
<dbReference type="Pfam" id="PF00593">
    <property type="entry name" value="TonB_dep_Rec_b-barrel"/>
    <property type="match status" value="1"/>
</dbReference>
<evidence type="ECO:0000256" key="7">
    <source>
        <dbReference type="ARBA" id="ARBA00023077"/>
    </source>
</evidence>
<dbReference type="Pfam" id="PF07715">
    <property type="entry name" value="Plug"/>
    <property type="match status" value="1"/>
</dbReference>
<geneLocation type="plasmid" evidence="14 15">
    <name>unnamed</name>
</geneLocation>